<accession>A0A379VXM7</accession>
<proteinExistence type="predicted"/>
<protein>
    <submittedName>
        <fullName evidence="1">Putative ATP-dependent helicase</fullName>
    </submittedName>
</protein>
<evidence type="ECO:0000313" key="1">
    <source>
        <dbReference type="EMBL" id="SUH11369.1"/>
    </source>
</evidence>
<dbReference type="Proteomes" id="UP000254346">
    <property type="component" value="Unassembled WGS sequence"/>
</dbReference>
<dbReference type="EMBL" id="UGXR01000001">
    <property type="protein sequence ID" value="SUH11369.1"/>
    <property type="molecule type" value="Genomic_DNA"/>
</dbReference>
<keyword evidence="1" id="KW-0547">Nucleotide-binding</keyword>
<name>A0A379VXM7_SALET</name>
<reference evidence="1 2" key="1">
    <citation type="submission" date="2018-06" db="EMBL/GenBank/DDBJ databases">
        <authorList>
            <consortium name="Pathogen Informatics"/>
            <person name="Doyle S."/>
        </authorList>
    </citation>
    <scope>NUCLEOTIDE SEQUENCE [LARGE SCALE GENOMIC DNA]</scope>
    <source>
        <strain evidence="1 2">NCTC8256</strain>
    </source>
</reference>
<sequence length="76" mass="8076">MSLKNSEHDLFGEICSAVSSDASTVTESDISLFDNEQAYCEKVLGYLKACGQTVQYDTLPDNTLSLVAPGGVTPSL</sequence>
<keyword evidence="1" id="KW-0067">ATP-binding</keyword>
<keyword evidence="1" id="KW-0378">Hydrolase</keyword>
<dbReference type="GO" id="GO:0004386">
    <property type="term" value="F:helicase activity"/>
    <property type="evidence" value="ECO:0007669"/>
    <property type="project" value="UniProtKB-KW"/>
</dbReference>
<keyword evidence="1" id="KW-0347">Helicase</keyword>
<gene>
    <name evidence="1" type="ORF">NCTC8256_05412</name>
</gene>
<organism evidence="1 2">
    <name type="scientific">Salmonella enterica I</name>
    <dbReference type="NCBI Taxonomy" id="59201"/>
    <lineage>
        <taxon>Bacteria</taxon>
        <taxon>Pseudomonadati</taxon>
        <taxon>Pseudomonadota</taxon>
        <taxon>Gammaproteobacteria</taxon>
        <taxon>Enterobacterales</taxon>
        <taxon>Enterobacteriaceae</taxon>
        <taxon>Salmonella</taxon>
    </lineage>
</organism>
<dbReference type="AlphaFoldDB" id="A0A379VXM7"/>
<evidence type="ECO:0000313" key="2">
    <source>
        <dbReference type="Proteomes" id="UP000254346"/>
    </source>
</evidence>